<dbReference type="EMBL" id="JACYFT010000002">
    <property type="protein sequence ID" value="MBD8051366.1"/>
    <property type="molecule type" value="Genomic_DNA"/>
</dbReference>
<accession>A0A927IMN0</accession>
<feature type="transmembrane region" description="Helical" evidence="6">
    <location>
        <begin position="229"/>
        <end position="255"/>
    </location>
</feature>
<evidence type="ECO:0000256" key="6">
    <source>
        <dbReference type="SAM" id="Phobius"/>
    </source>
</evidence>
<comment type="caution">
    <text evidence="8">The sequence shown here is derived from an EMBL/GenBank/DDBJ whole genome shotgun (WGS) entry which is preliminary data.</text>
</comment>
<feature type="transmembrane region" description="Helical" evidence="6">
    <location>
        <begin position="186"/>
        <end position="208"/>
    </location>
</feature>
<feature type="domain" description="ABC-2 type transporter transmembrane" evidence="7">
    <location>
        <begin position="22"/>
        <end position="375"/>
    </location>
</feature>
<dbReference type="RefSeq" id="WP_191819797.1">
    <property type="nucleotide sequence ID" value="NZ_JACYFT010000002.1"/>
</dbReference>
<organism evidence="8 9">
    <name type="scientific">Limnohabitans radicicola</name>
    <dbReference type="NCBI Taxonomy" id="2771427"/>
    <lineage>
        <taxon>Bacteria</taxon>
        <taxon>Pseudomonadati</taxon>
        <taxon>Pseudomonadota</taxon>
        <taxon>Betaproteobacteria</taxon>
        <taxon>Burkholderiales</taxon>
        <taxon>Comamonadaceae</taxon>
        <taxon>Limnohabitans</taxon>
    </lineage>
</organism>
<keyword evidence="5 6" id="KW-0472">Membrane</keyword>
<keyword evidence="4 6" id="KW-1133">Transmembrane helix</keyword>
<keyword evidence="9" id="KW-1185">Reference proteome</keyword>
<evidence type="ECO:0000259" key="7">
    <source>
        <dbReference type="Pfam" id="PF12698"/>
    </source>
</evidence>
<reference evidence="8" key="1">
    <citation type="submission" date="2020-09" db="EMBL/GenBank/DDBJ databases">
        <title>Genome seq and assembly of Limnohabitants sp.</title>
        <authorList>
            <person name="Chhetri G."/>
        </authorList>
    </citation>
    <scope>NUCLEOTIDE SEQUENCE</scope>
    <source>
        <strain evidence="8">JUR4</strain>
    </source>
</reference>
<evidence type="ECO:0000256" key="5">
    <source>
        <dbReference type="ARBA" id="ARBA00023136"/>
    </source>
</evidence>
<feature type="transmembrane region" description="Helical" evidence="6">
    <location>
        <begin position="267"/>
        <end position="291"/>
    </location>
</feature>
<keyword evidence="2" id="KW-1003">Cell membrane</keyword>
<dbReference type="Proteomes" id="UP000647424">
    <property type="component" value="Unassembled WGS sequence"/>
</dbReference>
<evidence type="ECO:0000256" key="4">
    <source>
        <dbReference type="ARBA" id="ARBA00022989"/>
    </source>
</evidence>
<evidence type="ECO:0000313" key="9">
    <source>
        <dbReference type="Proteomes" id="UP000647424"/>
    </source>
</evidence>
<dbReference type="PANTHER" id="PTHR30294">
    <property type="entry name" value="MEMBRANE COMPONENT OF ABC TRANSPORTER YHHJ-RELATED"/>
    <property type="match status" value="1"/>
</dbReference>
<dbReference type="GO" id="GO:0140359">
    <property type="term" value="F:ABC-type transporter activity"/>
    <property type="evidence" value="ECO:0007669"/>
    <property type="project" value="InterPro"/>
</dbReference>
<comment type="subcellular location">
    <subcellularLocation>
        <location evidence="1">Cell membrane</location>
        <topology evidence="1">Multi-pass membrane protein</topology>
    </subcellularLocation>
</comment>
<evidence type="ECO:0000256" key="1">
    <source>
        <dbReference type="ARBA" id="ARBA00004651"/>
    </source>
</evidence>
<evidence type="ECO:0000256" key="3">
    <source>
        <dbReference type="ARBA" id="ARBA00022692"/>
    </source>
</evidence>
<dbReference type="InterPro" id="IPR013525">
    <property type="entry name" value="ABC2_TM"/>
</dbReference>
<sequence>MRHFFNSTRREARRLGQSPWDLAMVTWVPVLAVVLVVWIFSSAIPRNLPVGVMDEDHSALSRQLVRMLNASPGMQVVDEFDSESTAQLALREVRVYGMINIPRDFERDIKRGIKAEVILRHNAQFATHSSLLQRDVRTVVGTLAAGIEMSARNKRGESAQQAKVSFNPIQIQSIALFNGSGNYEKYLTAAAIPAILHILAMTAGAWAVGREFRDRTLGQWLQHEGPRAVGAALLGKLAIPWVTLTSVGAAALWYITTGRGWDIPGSLLWICLAMTLLMALSLAAGAAAATLTKSLRTALSVTGLLTAPAFAFSGMSFPLSAMPDSARMWATSMPFTHYIRLQTEQLLMGLTFGASAATPAVFLLATLGLLGLAALGLVQARDKPSTWGAR</sequence>
<feature type="transmembrane region" description="Helical" evidence="6">
    <location>
        <begin position="298"/>
        <end position="319"/>
    </location>
</feature>
<protein>
    <submittedName>
        <fullName evidence="8">ABC transporter permease</fullName>
    </submittedName>
</protein>
<proteinExistence type="predicted"/>
<dbReference type="InterPro" id="IPR051449">
    <property type="entry name" value="ABC-2_transporter_component"/>
</dbReference>
<dbReference type="Gene3D" id="3.40.1710.10">
    <property type="entry name" value="abc type-2 transporter like domain"/>
    <property type="match status" value="1"/>
</dbReference>
<feature type="transmembrane region" description="Helical" evidence="6">
    <location>
        <begin position="20"/>
        <end position="40"/>
    </location>
</feature>
<keyword evidence="3 6" id="KW-0812">Transmembrane</keyword>
<feature type="transmembrane region" description="Helical" evidence="6">
    <location>
        <begin position="356"/>
        <end position="378"/>
    </location>
</feature>
<dbReference type="PANTHER" id="PTHR30294:SF47">
    <property type="entry name" value="INNER MEMBRANE TRANSPORT PERMEASE YHHJ"/>
    <property type="match status" value="1"/>
</dbReference>
<dbReference type="AlphaFoldDB" id="A0A927IMN0"/>
<evidence type="ECO:0000256" key="2">
    <source>
        <dbReference type="ARBA" id="ARBA00022475"/>
    </source>
</evidence>
<dbReference type="GO" id="GO:0005886">
    <property type="term" value="C:plasma membrane"/>
    <property type="evidence" value="ECO:0007669"/>
    <property type="project" value="UniProtKB-SubCell"/>
</dbReference>
<name>A0A927IMN0_9BURK</name>
<dbReference type="Pfam" id="PF12698">
    <property type="entry name" value="ABC2_membrane_3"/>
    <property type="match status" value="1"/>
</dbReference>
<evidence type="ECO:0000313" key="8">
    <source>
        <dbReference type="EMBL" id="MBD8051366.1"/>
    </source>
</evidence>
<gene>
    <name evidence="8" type="ORF">IC609_12485</name>
</gene>